<dbReference type="InterPro" id="IPR027417">
    <property type="entry name" value="P-loop_NTPase"/>
</dbReference>
<dbReference type="GO" id="GO:0005737">
    <property type="term" value="C:cytoplasm"/>
    <property type="evidence" value="ECO:0007669"/>
    <property type="project" value="TreeGrafter"/>
</dbReference>
<gene>
    <name evidence="9" type="ORF">GCM10007047_19770</name>
</gene>
<sequence length="177" mass="19933">MRPALIIGGVCLTGKTTLAHVIQKQANFRVEVIEGDELHTAVAIAKMRAGLPLNEDDREAWRSRIGVRIAQRPSDRLRVITCSALTRFTRDTLRSHGDCQFVFLTIPRALAELRATYRLMAEDEHFFQPAKYASLLDGQYRDLQIPNETETDCQVFDAEAIDADTIASLCLQDLRSD</sequence>
<dbReference type="Proteomes" id="UP000642829">
    <property type="component" value="Unassembled WGS sequence"/>
</dbReference>
<accession>A0A8J3GEE7</accession>
<dbReference type="PANTHER" id="PTHR43442">
    <property type="entry name" value="GLUCONOKINASE-RELATED"/>
    <property type="match status" value="1"/>
</dbReference>
<dbReference type="Gene3D" id="3.40.50.300">
    <property type="entry name" value="P-loop containing nucleotide triphosphate hydrolases"/>
    <property type="match status" value="1"/>
</dbReference>
<keyword evidence="4" id="KW-0808">Transferase</keyword>
<dbReference type="GO" id="GO:0005524">
    <property type="term" value="F:ATP binding"/>
    <property type="evidence" value="ECO:0007669"/>
    <property type="project" value="UniProtKB-KW"/>
</dbReference>
<evidence type="ECO:0000256" key="8">
    <source>
        <dbReference type="ARBA" id="ARBA00048090"/>
    </source>
</evidence>
<evidence type="ECO:0000256" key="7">
    <source>
        <dbReference type="ARBA" id="ARBA00022840"/>
    </source>
</evidence>
<dbReference type="SUPFAM" id="SSF52540">
    <property type="entry name" value="P-loop containing nucleoside triphosphate hydrolases"/>
    <property type="match status" value="1"/>
</dbReference>
<comment type="similarity">
    <text evidence="2">Belongs to the gluconokinase GntK/GntV family.</text>
</comment>
<comment type="pathway">
    <text evidence="1">Carbohydrate acid metabolism.</text>
</comment>
<name>A0A8J3GEE7_9BACT</name>
<dbReference type="AlphaFoldDB" id="A0A8J3GEE7"/>
<dbReference type="PANTHER" id="PTHR43442:SF3">
    <property type="entry name" value="GLUCONOKINASE-RELATED"/>
    <property type="match status" value="1"/>
</dbReference>
<comment type="caution">
    <text evidence="9">The sequence shown here is derived from an EMBL/GenBank/DDBJ whole genome shotgun (WGS) entry which is preliminary data.</text>
</comment>
<evidence type="ECO:0000313" key="9">
    <source>
        <dbReference type="EMBL" id="GHC03246.1"/>
    </source>
</evidence>
<dbReference type="InterPro" id="IPR006001">
    <property type="entry name" value="Therm_gnt_kin"/>
</dbReference>
<comment type="catalytic activity">
    <reaction evidence="8">
        <text>D-gluconate + ATP = 6-phospho-D-gluconate + ADP + H(+)</text>
        <dbReference type="Rhea" id="RHEA:19433"/>
        <dbReference type="ChEBI" id="CHEBI:15378"/>
        <dbReference type="ChEBI" id="CHEBI:18391"/>
        <dbReference type="ChEBI" id="CHEBI:30616"/>
        <dbReference type="ChEBI" id="CHEBI:58759"/>
        <dbReference type="ChEBI" id="CHEBI:456216"/>
        <dbReference type="EC" id="2.7.1.12"/>
    </reaction>
</comment>
<dbReference type="RefSeq" id="WP_189514622.1">
    <property type="nucleotide sequence ID" value="NZ_BMXG01000011.1"/>
</dbReference>
<keyword evidence="6" id="KW-0418">Kinase</keyword>
<dbReference type="EC" id="2.7.1.12" evidence="3"/>
<dbReference type="CDD" id="cd02021">
    <property type="entry name" value="GntK"/>
    <property type="match status" value="1"/>
</dbReference>
<dbReference type="GO" id="GO:0005975">
    <property type="term" value="P:carbohydrate metabolic process"/>
    <property type="evidence" value="ECO:0007669"/>
    <property type="project" value="InterPro"/>
</dbReference>
<dbReference type="GO" id="GO:0046316">
    <property type="term" value="F:gluconokinase activity"/>
    <property type="evidence" value="ECO:0007669"/>
    <property type="project" value="UniProtKB-EC"/>
</dbReference>
<evidence type="ECO:0000256" key="5">
    <source>
        <dbReference type="ARBA" id="ARBA00022741"/>
    </source>
</evidence>
<reference evidence="9" key="2">
    <citation type="submission" date="2020-09" db="EMBL/GenBank/DDBJ databases">
        <authorList>
            <person name="Sun Q."/>
            <person name="Kim S."/>
        </authorList>
    </citation>
    <scope>NUCLEOTIDE SEQUENCE</scope>
    <source>
        <strain evidence="9">KCTC 12870</strain>
    </source>
</reference>
<evidence type="ECO:0000256" key="4">
    <source>
        <dbReference type="ARBA" id="ARBA00022679"/>
    </source>
</evidence>
<dbReference type="EMBL" id="BMXG01000011">
    <property type="protein sequence ID" value="GHC03246.1"/>
    <property type="molecule type" value="Genomic_DNA"/>
</dbReference>
<evidence type="ECO:0000256" key="1">
    <source>
        <dbReference type="ARBA" id="ARBA00004761"/>
    </source>
</evidence>
<evidence type="ECO:0000256" key="2">
    <source>
        <dbReference type="ARBA" id="ARBA00008420"/>
    </source>
</evidence>
<organism evidence="9 10">
    <name type="scientific">Cerasicoccus arenae</name>
    <dbReference type="NCBI Taxonomy" id="424488"/>
    <lineage>
        <taxon>Bacteria</taxon>
        <taxon>Pseudomonadati</taxon>
        <taxon>Verrucomicrobiota</taxon>
        <taxon>Opitutia</taxon>
        <taxon>Puniceicoccales</taxon>
        <taxon>Cerasicoccaceae</taxon>
        <taxon>Cerasicoccus</taxon>
    </lineage>
</organism>
<keyword evidence="5" id="KW-0547">Nucleotide-binding</keyword>
<proteinExistence type="inferred from homology"/>
<evidence type="ECO:0000256" key="6">
    <source>
        <dbReference type="ARBA" id="ARBA00022777"/>
    </source>
</evidence>
<reference evidence="9" key="1">
    <citation type="journal article" date="2014" name="Int. J. Syst. Evol. Microbiol.">
        <title>Complete genome sequence of Corynebacterium casei LMG S-19264T (=DSM 44701T), isolated from a smear-ripened cheese.</title>
        <authorList>
            <consortium name="US DOE Joint Genome Institute (JGI-PGF)"/>
            <person name="Walter F."/>
            <person name="Albersmeier A."/>
            <person name="Kalinowski J."/>
            <person name="Ruckert C."/>
        </authorList>
    </citation>
    <scope>NUCLEOTIDE SEQUENCE</scope>
    <source>
        <strain evidence="9">KCTC 12870</strain>
    </source>
</reference>
<keyword evidence="10" id="KW-1185">Reference proteome</keyword>
<evidence type="ECO:0000256" key="3">
    <source>
        <dbReference type="ARBA" id="ARBA00012054"/>
    </source>
</evidence>
<keyword evidence="7" id="KW-0067">ATP-binding</keyword>
<evidence type="ECO:0000313" key="10">
    <source>
        <dbReference type="Proteomes" id="UP000642829"/>
    </source>
</evidence>
<protein>
    <recommendedName>
        <fullName evidence="3">gluconokinase</fullName>
        <ecNumber evidence="3">2.7.1.12</ecNumber>
    </recommendedName>
</protein>